<dbReference type="AlphaFoldDB" id="A0A448X355"/>
<dbReference type="GO" id="GO:0005085">
    <property type="term" value="F:guanyl-nucleotide exchange factor activity"/>
    <property type="evidence" value="ECO:0007669"/>
    <property type="project" value="InterPro"/>
</dbReference>
<accession>A0A448X355</accession>
<dbReference type="OrthoDB" id="6019893at2759"/>
<organism evidence="1 2">
    <name type="scientific">Protopolystoma xenopodis</name>
    <dbReference type="NCBI Taxonomy" id="117903"/>
    <lineage>
        <taxon>Eukaryota</taxon>
        <taxon>Metazoa</taxon>
        <taxon>Spiralia</taxon>
        <taxon>Lophotrochozoa</taxon>
        <taxon>Platyhelminthes</taxon>
        <taxon>Monogenea</taxon>
        <taxon>Polyopisthocotylea</taxon>
        <taxon>Polystomatidea</taxon>
        <taxon>Polystomatidae</taxon>
        <taxon>Protopolystoma</taxon>
    </lineage>
</organism>
<keyword evidence="2" id="KW-1185">Reference proteome</keyword>
<sequence>MTEYIGFRQSRDTYSRYAFLRREEERKEQFLFHLLSLDAVDYHSFTRMLTHARLTYRVYVQTGLSTGYTITARTVRLATSLLPTPHSSSSSTSKSATVSSAAGLIPGSIQSSDNGIGWGAMSASTGFSTTPGTPSLFRSPGVVSARSHAGGTGSAVAAFRQTGSACEVDGIAVNLEAVSVRYA</sequence>
<comment type="caution">
    <text evidence="1">The sequence shown here is derived from an EMBL/GenBank/DDBJ whole genome shotgun (WGS) entry which is preliminary data.</text>
</comment>
<gene>
    <name evidence="1" type="ORF">PXEA_LOCUS20014</name>
</gene>
<evidence type="ECO:0000313" key="2">
    <source>
        <dbReference type="Proteomes" id="UP000784294"/>
    </source>
</evidence>
<dbReference type="Proteomes" id="UP000784294">
    <property type="component" value="Unassembled WGS sequence"/>
</dbReference>
<dbReference type="PANTHER" id="PTHR46070:SF1">
    <property type="entry name" value="PINSTRIPE, ISOFORM A"/>
    <property type="match status" value="1"/>
</dbReference>
<reference evidence="1" key="1">
    <citation type="submission" date="2018-11" db="EMBL/GenBank/DDBJ databases">
        <authorList>
            <consortium name="Pathogen Informatics"/>
        </authorList>
    </citation>
    <scope>NUCLEOTIDE SEQUENCE</scope>
</reference>
<dbReference type="Gene3D" id="1.20.58.900">
    <property type="match status" value="1"/>
</dbReference>
<dbReference type="InterPro" id="IPR047278">
    <property type="entry name" value="DEN5A/B"/>
</dbReference>
<dbReference type="InterPro" id="IPR037213">
    <property type="entry name" value="Run_dom_sf"/>
</dbReference>
<dbReference type="EMBL" id="CAAALY010081227">
    <property type="protein sequence ID" value="VEL26574.1"/>
    <property type="molecule type" value="Genomic_DNA"/>
</dbReference>
<evidence type="ECO:0000313" key="1">
    <source>
        <dbReference type="EMBL" id="VEL26574.1"/>
    </source>
</evidence>
<dbReference type="PANTHER" id="PTHR46070">
    <property type="entry name" value="PINSTRIPE, ISOFORM A"/>
    <property type="match status" value="1"/>
</dbReference>
<dbReference type="GO" id="GO:0031267">
    <property type="term" value="F:small GTPase binding"/>
    <property type="evidence" value="ECO:0007669"/>
    <property type="project" value="InterPro"/>
</dbReference>
<name>A0A448X355_9PLAT</name>
<protein>
    <submittedName>
        <fullName evidence="1">Uncharacterized protein</fullName>
    </submittedName>
</protein>
<proteinExistence type="predicted"/>